<organism evidence="3 4">
    <name type="scientific">Anthostomella pinea</name>
    <dbReference type="NCBI Taxonomy" id="933095"/>
    <lineage>
        <taxon>Eukaryota</taxon>
        <taxon>Fungi</taxon>
        <taxon>Dikarya</taxon>
        <taxon>Ascomycota</taxon>
        <taxon>Pezizomycotina</taxon>
        <taxon>Sordariomycetes</taxon>
        <taxon>Xylariomycetidae</taxon>
        <taxon>Xylariales</taxon>
        <taxon>Xylariaceae</taxon>
        <taxon>Anthostomella</taxon>
    </lineage>
</organism>
<dbReference type="AlphaFoldDB" id="A0AAI8YLM3"/>
<dbReference type="Proteomes" id="UP001295740">
    <property type="component" value="Unassembled WGS sequence"/>
</dbReference>
<name>A0AAI8YLM3_9PEZI</name>
<comment type="caution">
    <text evidence="3">The sequence shown here is derived from an EMBL/GenBank/DDBJ whole genome shotgun (WGS) entry which is preliminary data.</text>
</comment>
<dbReference type="GO" id="GO:0008237">
    <property type="term" value="F:metallopeptidase activity"/>
    <property type="evidence" value="ECO:0007669"/>
    <property type="project" value="InterPro"/>
</dbReference>
<dbReference type="Gene3D" id="3.40.390.10">
    <property type="entry name" value="Collagenase (Catalytic Domain)"/>
    <property type="match status" value="1"/>
</dbReference>
<dbReference type="InterPro" id="IPR024079">
    <property type="entry name" value="MetalloPept_cat_dom_sf"/>
</dbReference>
<keyword evidence="4" id="KW-1185">Reference proteome</keyword>
<evidence type="ECO:0000313" key="4">
    <source>
        <dbReference type="Proteomes" id="UP001295740"/>
    </source>
</evidence>
<evidence type="ECO:0000256" key="2">
    <source>
        <dbReference type="SAM" id="SignalP"/>
    </source>
</evidence>
<dbReference type="EMBL" id="CAUWAG010000012">
    <property type="protein sequence ID" value="CAJ2509140.1"/>
    <property type="molecule type" value="Genomic_DNA"/>
</dbReference>
<feature type="chain" id="PRO_5042521276" evidence="2">
    <location>
        <begin position="16"/>
        <end position="303"/>
    </location>
</feature>
<evidence type="ECO:0000256" key="1">
    <source>
        <dbReference type="SAM" id="MobiDB-lite"/>
    </source>
</evidence>
<gene>
    <name evidence="3" type="ORF">KHLLAP_LOCUS9608</name>
</gene>
<feature type="region of interest" description="Disordered" evidence="1">
    <location>
        <begin position="283"/>
        <end position="303"/>
    </location>
</feature>
<keyword evidence="2" id="KW-0732">Signal</keyword>
<accession>A0AAI8YLM3</accession>
<dbReference type="SUPFAM" id="SSF55486">
    <property type="entry name" value="Metalloproteases ('zincins'), catalytic domain"/>
    <property type="match status" value="1"/>
</dbReference>
<sequence>MVLAALFVSQAIASAIVFPSTGPSPRLSKRDFRIKEDRLSSVSGPWPDGRIVWCFESHGDADSEDTFKQVVQIADDAWNYIWKEALKGKSSLQWLAADEKKPDCNDLDKHGDMLHIEFNDLHFADSPVGWQGYGYGANLVNFDPSPDYGAKDAVVNFAHEMGHVFGLLHPHQRPDAWEEPAVLKLKCENLHDYEEMETLGHRMDELCKSEKSARDAGFSAADFLGLARLKGTVVQNGELDWDSIMMYDSAAGAKKGTKALVKNDRSETELPIIKTASEGDVSSVGKLYPVKDGHGESETSDSD</sequence>
<feature type="signal peptide" evidence="2">
    <location>
        <begin position="1"/>
        <end position="15"/>
    </location>
</feature>
<evidence type="ECO:0000313" key="3">
    <source>
        <dbReference type="EMBL" id="CAJ2509140.1"/>
    </source>
</evidence>
<reference evidence="3" key="1">
    <citation type="submission" date="2023-10" db="EMBL/GenBank/DDBJ databases">
        <authorList>
            <person name="Hackl T."/>
        </authorList>
    </citation>
    <scope>NUCLEOTIDE SEQUENCE</scope>
</reference>
<proteinExistence type="predicted"/>
<protein>
    <submittedName>
        <fullName evidence="3">Uu.00g141660.m01.CDS01</fullName>
    </submittedName>
</protein>